<feature type="region of interest" description="Disordered" evidence="1">
    <location>
        <begin position="167"/>
        <end position="190"/>
    </location>
</feature>
<dbReference type="InterPro" id="IPR001202">
    <property type="entry name" value="WW_dom"/>
</dbReference>
<dbReference type="SUPFAM" id="SSF51045">
    <property type="entry name" value="WW domain"/>
    <property type="match status" value="1"/>
</dbReference>
<feature type="region of interest" description="Disordered" evidence="1">
    <location>
        <begin position="220"/>
        <end position="252"/>
    </location>
</feature>
<accession>A0A6A4IF07</accession>
<organism evidence="3 4">
    <name type="scientific">Gymnopus androsaceus JB14</name>
    <dbReference type="NCBI Taxonomy" id="1447944"/>
    <lineage>
        <taxon>Eukaryota</taxon>
        <taxon>Fungi</taxon>
        <taxon>Dikarya</taxon>
        <taxon>Basidiomycota</taxon>
        <taxon>Agaricomycotina</taxon>
        <taxon>Agaricomycetes</taxon>
        <taxon>Agaricomycetidae</taxon>
        <taxon>Agaricales</taxon>
        <taxon>Marasmiineae</taxon>
        <taxon>Omphalotaceae</taxon>
        <taxon>Gymnopus</taxon>
    </lineage>
</organism>
<dbReference type="PANTHER" id="PTHR33321">
    <property type="match status" value="1"/>
</dbReference>
<dbReference type="Gene3D" id="2.20.70.10">
    <property type="match status" value="1"/>
</dbReference>
<dbReference type="InterPro" id="IPR007541">
    <property type="entry name" value="Uncharacterised_BSP"/>
</dbReference>
<feature type="compositionally biased region" description="Polar residues" evidence="1">
    <location>
        <begin position="220"/>
        <end position="231"/>
    </location>
</feature>
<dbReference type="Proteomes" id="UP000799118">
    <property type="component" value="Unassembled WGS sequence"/>
</dbReference>
<reference evidence="3" key="1">
    <citation type="journal article" date="2019" name="Environ. Microbiol.">
        <title>Fungal ecological strategies reflected in gene transcription - a case study of two litter decomposers.</title>
        <authorList>
            <person name="Barbi F."/>
            <person name="Kohler A."/>
            <person name="Barry K."/>
            <person name="Baskaran P."/>
            <person name="Daum C."/>
            <person name="Fauchery L."/>
            <person name="Ihrmark K."/>
            <person name="Kuo A."/>
            <person name="LaButti K."/>
            <person name="Lipzen A."/>
            <person name="Morin E."/>
            <person name="Grigoriev I.V."/>
            <person name="Henrissat B."/>
            <person name="Lindahl B."/>
            <person name="Martin F."/>
        </authorList>
    </citation>
    <scope>NUCLEOTIDE SEQUENCE</scope>
    <source>
        <strain evidence="3">JB14</strain>
    </source>
</reference>
<dbReference type="InterPro" id="IPR036020">
    <property type="entry name" value="WW_dom_sf"/>
</dbReference>
<feature type="domain" description="WW" evidence="2">
    <location>
        <begin position="254"/>
        <end position="288"/>
    </location>
</feature>
<keyword evidence="4" id="KW-1185">Reference proteome</keyword>
<dbReference type="PANTHER" id="PTHR33321:SF12">
    <property type="entry name" value="PLANT BASIC SECRETORY PROTEIN (BSP) FAMILY PROTEIN"/>
    <property type="match status" value="1"/>
</dbReference>
<dbReference type="AlphaFoldDB" id="A0A6A4IF07"/>
<feature type="compositionally biased region" description="Low complexity" evidence="1">
    <location>
        <begin position="232"/>
        <end position="241"/>
    </location>
</feature>
<dbReference type="OrthoDB" id="891726at2759"/>
<gene>
    <name evidence="3" type="ORF">BT96DRAFT_913350</name>
</gene>
<evidence type="ECO:0000256" key="1">
    <source>
        <dbReference type="SAM" id="MobiDB-lite"/>
    </source>
</evidence>
<sequence length="356" mass="40309">MHVAVAPANDWILPQFDFHVEDLGHPGAKLFFSQINPYDALRRAVEASWKWLYGWDGRVGKNKVPRAVQSVKRITLTLRSTMDGVAHTFGSGEGEKQVHFALKHIVNSHQGDTAEKKNTRVREEILGVLVHEIVHCYQYNGKGKAPGGLIEGIADCVRLHDKLPPPHWKRVAPKGKHVPDPERPNDPGEWKWDWNWDAGYERTAYFFDWIDSTWQTWPESSRNTLQNTTSRSPPVTSAAGSAPPPSATSMPELPLPYGWIKQEHESGHPFYVDTRANPPRSIWTHPCEDEQYLKANPSPSPSGPSPPIGKGLFFRALNARLEESDWESEADLFLELTNWPREALWEAYCADYAPPQ</sequence>
<dbReference type="SMART" id="SM00456">
    <property type="entry name" value="WW"/>
    <property type="match status" value="1"/>
</dbReference>
<evidence type="ECO:0000313" key="4">
    <source>
        <dbReference type="Proteomes" id="UP000799118"/>
    </source>
</evidence>
<protein>
    <submittedName>
        <fullName evidence="3">Plant basic secretory protein</fullName>
    </submittedName>
</protein>
<dbReference type="EMBL" id="ML769388">
    <property type="protein sequence ID" value="KAE9409176.1"/>
    <property type="molecule type" value="Genomic_DNA"/>
</dbReference>
<feature type="compositionally biased region" description="Basic and acidic residues" evidence="1">
    <location>
        <begin position="177"/>
        <end position="190"/>
    </location>
</feature>
<dbReference type="Pfam" id="PF04450">
    <property type="entry name" value="BSP"/>
    <property type="match status" value="1"/>
</dbReference>
<feature type="compositionally biased region" description="Basic residues" evidence="1">
    <location>
        <begin position="167"/>
        <end position="176"/>
    </location>
</feature>
<name>A0A6A4IF07_9AGAR</name>
<evidence type="ECO:0000313" key="3">
    <source>
        <dbReference type="EMBL" id="KAE9409176.1"/>
    </source>
</evidence>
<proteinExistence type="predicted"/>
<evidence type="ECO:0000259" key="2">
    <source>
        <dbReference type="SMART" id="SM00456"/>
    </source>
</evidence>